<dbReference type="InterPro" id="IPR046523">
    <property type="entry name" value="UTP20_dom"/>
</dbReference>
<feature type="region of interest" description="Disordered" evidence="1">
    <location>
        <begin position="1571"/>
        <end position="1607"/>
    </location>
</feature>
<dbReference type="PANTHER" id="PTHR17695">
    <property type="entry name" value="SMALL SUBUNIT PROCESSOME COMPONENT 20 HOMOLOG"/>
    <property type="match status" value="1"/>
</dbReference>
<feature type="region of interest" description="Disordered" evidence="1">
    <location>
        <begin position="3447"/>
        <end position="3482"/>
    </location>
</feature>
<feature type="region of interest" description="Disordered" evidence="1">
    <location>
        <begin position="3390"/>
        <end position="3426"/>
    </location>
</feature>
<dbReference type="GO" id="GO:0030686">
    <property type="term" value="C:90S preribosome"/>
    <property type="evidence" value="ECO:0007669"/>
    <property type="project" value="TreeGrafter"/>
</dbReference>
<evidence type="ECO:0000313" key="4">
    <source>
        <dbReference type="EMBL" id="CEL98200.1"/>
    </source>
</evidence>
<evidence type="ECO:0000256" key="1">
    <source>
        <dbReference type="SAM" id="MobiDB-lite"/>
    </source>
</evidence>
<feature type="region of interest" description="Disordered" evidence="1">
    <location>
        <begin position="3258"/>
        <end position="3277"/>
    </location>
</feature>
<feature type="domain" description="U3 small nucleolar RNA-associated protein 20" evidence="3">
    <location>
        <begin position="2381"/>
        <end position="2639"/>
    </location>
</feature>
<feature type="compositionally biased region" description="Gly residues" evidence="1">
    <location>
        <begin position="987"/>
        <end position="997"/>
    </location>
</feature>
<dbReference type="PANTHER" id="PTHR17695:SF11">
    <property type="entry name" value="SMALL SUBUNIT PROCESSOME COMPONENT 20 HOMOLOG"/>
    <property type="match status" value="1"/>
</dbReference>
<dbReference type="OrthoDB" id="360653at2759"/>
<dbReference type="Pfam" id="PF07539">
    <property type="entry name" value="UTP20_N"/>
    <property type="match status" value="2"/>
</dbReference>
<accession>A0A0G4EN03</accession>
<dbReference type="STRING" id="1169540.A0A0G4EN03"/>
<keyword evidence="5" id="KW-1185">Reference proteome</keyword>
<evidence type="ECO:0000259" key="3">
    <source>
        <dbReference type="Pfam" id="PF20416"/>
    </source>
</evidence>
<dbReference type="InterPro" id="IPR011989">
    <property type="entry name" value="ARM-like"/>
</dbReference>
<feature type="compositionally biased region" description="Acidic residues" evidence="1">
    <location>
        <begin position="1597"/>
        <end position="1607"/>
    </location>
</feature>
<evidence type="ECO:0000313" key="5">
    <source>
        <dbReference type="Proteomes" id="UP000041254"/>
    </source>
</evidence>
<dbReference type="GO" id="GO:0032040">
    <property type="term" value="C:small-subunit processome"/>
    <property type="evidence" value="ECO:0007669"/>
    <property type="project" value="TreeGrafter"/>
</dbReference>
<feature type="compositionally biased region" description="Polar residues" evidence="1">
    <location>
        <begin position="2319"/>
        <end position="2330"/>
    </location>
</feature>
<dbReference type="SUPFAM" id="SSF48371">
    <property type="entry name" value="ARM repeat"/>
    <property type="match status" value="2"/>
</dbReference>
<organism evidence="4 5">
    <name type="scientific">Vitrella brassicaformis (strain CCMP3155)</name>
    <dbReference type="NCBI Taxonomy" id="1169540"/>
    <lineage>
        <taxon>Eukaryota</taxon>
        <taxon>Sar</taxon>
        <taxon>Alveolata</taxon>
        <taxon>Colpodellida</taxon>
        <taxon>Vitrellaceae</taxon>
        <taxon>Vitrella</taxon>
    </lineage>
</organism>
<feature type="compositionally biased region" description="Pro residues" evidence="1">
    <location>
        <begin position="3453"/>
        <end position="3477"/>
    </location>
</feature>
<dbReference type="InterPro" id="IPR052575">
    <property type="entry name" value="SSU_processome_comp_20"/>
</dbReference>
<evidence type="ECO:0000259" key="2">
    <source>
        <dbReference type="Pfam" id="PF07539"/>
    </source>
</evidence>
<feature type="region of interest" description="Disordered" evidence="1">
    <location>
        <begin position="2659"/>
        <end position="2692"/>
    </location>
</feature>
<reference evidence="4 5" key="1">
    <citation type="submission" date="2014-11" db="EMBL/GenBank/DDBJ databases">
        <authorList>
            <person name="Zhu J."/>
            <person name="Qi W."/>
            <person name="Song R."/>
        </authorList>
    </citation>
    <scope>NUCLEOTIDE SEQUENCE [LARGE SCALE GENOMIC DNA]</scope>
</reference>
<feature type="compositionally biased region" description="Basic and acidic residues" evidence="1">
    <location>
        <begin position="3398"/>
        <end position="3426"/>
    </location>
</feature>
<dbReference type="InterPro" id="IPR016024">
    <property type="entry name" value="ARM-type_fold"/>
</dbReference>
<feature type="domain" description="U3 small nucleolar RNA-associated protein 20 N-terminal" evidence="2">
    <location>
        <begin position="1355"/>
        <end position="1732"/>
    </location>
</feature>
<feature type="region of interest" description="Disordered" evidence="1">
    <location>
        <begin position="2857"/>
        <end position="2888"/>
    </location>
</feature>
<protein>
    <submittedName>
        <fullName evidence="4">Uncharacterized protein</fullName>
    </submittedName>
</protein>
<feature type="region of interest" description="Disordered" evidence="1">
    <location>
        <begin position="3339"/>
        <end position="3371"/>
    </location>
</feature>
<dbReference type="InterPro" id="IPR011430">
    <property type="entry name" value="UTP20_N"/>
</dbReference>
<feature type="region of interest" description="Disordered" evidence="1">
    <location>
        <begin position="987"/>
        <end position="1015"/>
    </location>
</feature>
<dbReference type="Gene3D" id="1.25.10.10">
    <property type="entry name" value="Leucine-rich Repeat Variant"/>
    <property type="match status" value="2"/>
</dbReference>
<proteinExistence type="predicted"/>
<feature type="region of interest" description="Disordered" evidence="1">
    <location>
        <begin position="2270"/>
        <end position="2330"/>
    </location>
</feature>
<feature type="region of interest" description="Disordered" evidence="1">
    <location>
        <begin position="1613"/>
        <end position="1632"/>
    </location>
</feature>
<dbReference type="OMA" id="YLPYACH"/>
<feature type="compositionally biased region" description="Low complexity" evidence="1">
    <location>
        <begin position="2859"/>
        <end position="2868"/>
    </location>
</feature>
<dbReference type="EMBL" id="CDMY01000265">
    <property type="protein sequence ID" value="CEL98200.1"/>
    <property type="molecule type" value="Genomic_DNA"/>
</dbReference>
<feature type="compositionally biased region" description="Acidic residues" evidence="1">
    <location>
        <begin position="3344"/>
        <end position="3371"/>
    </location>
</feature>
<dbReference type="VEuPathDB" id="CryptoDB:Vbra_7849"/>
<dbReference type="Pfam" id="PF20416">
    <property type="entry name" value="UTP20"/>
    <property type="match status" value="1"/>
</dbReference>
<feature type="region of interest" description="Disordered" evidence="1">
    <location>
        <begin position="1405"/>
        <end position="1441"/>
    </location>
</feature>
<dbReference type="Proteomes" id="UP000041254">
    <property type="component" value="Unassembled WGS sequence"/>
</dbReference>
<gene>
    <name evidence="4" type="ORF">Vbra_7849</name>
</gene>
<feature type="region of interest" description="Disordered" evidence="1">
    <location>
        <begin position="2356"/>
        <end position="2376"/>
    </location>
</feature>
<name>A0A0G4EN03_VITBC</name>
<dbReference type="InParanoid" id="A0A0G4EN03"/>
<feature type="domain" description="U3 small nucleolar RNA-associated protein 20 N-terminal" evidence="2">
    <location>
        <begin position="1149"/>
        <end position="1306"/>
    </location>
</feature>
<feature type="compositionally biased region" description="Low complexity" evidence="1">
    <location>
        <begin position="2273"/>
        <end position="2287"/>
    </location>
</feature>
<feature type="compositionally biased region" description="Low complexity" evidence="1">
    <location>
        <begin position="2663"/>
        <end position="2681"/>
    </location>
</feature>
<feature type="compositionally biased region" description="Acidic residues" evidence="1">
    <location>
        <begin position="1411"/>
        <end position="1432"/>
    </location>
</feature>
<feature type="compositionally biased region" description="Acidic residues" evidence="1">
    <location>
        <begin position="2288"/>
        <end position="2306"/>
    </location>
</feature>
<sequence>MESDAQVKCLAGDDSSDRFRFLSFAERIARIDVNVIHRSEGEAIYRPPVADTQQQDGEGESGLTMDAAMRSTHFSAALQHFRSINRSLDFSEVAVALWPYAQSMPLVVFHLGKIVDVLLEGVRTSAIAALEPIMSLLGILVRDVRADFEAYVPVVLSGVVERVERQPREPAVIEPAFTCLAYVFRFLSKSILADLCGYLSSYGRLLRQPYPFVRYFAAESLAFVFRKLTPPKWPKALRALLETLDNGHSLSAAELSYQADAISVILFESLKGIQHTFTSKLPAVIDALLRMLETHYATNGGQVGDESHGGQRWLEMAVRGALVRMRLHTETVDGEGSAEILAVVRKTIQRLQSELQADNKAATMCNGNGPEHDHHEMGGESFEALLMNQEDDEAMHDDQQDNKQDTSPLGRASLLTFLIECTVGWVWWKPRLKGTFDAYVSDTLPLLFTSASIAPSLPTPCDQHVWYAAHKAACCLWMALPTSVAQYQHVPQREILCQLLAIFRDAVKTPRHRQLMDCGPLAVDRLITPSPVDSFPVTGLPHAIPLLLLHAPSACSSLLLSSLVAAYGQNALVHLSAAAWRDLSLSVIGLLGGGEVEGNDDRERWACLRLVREVTMGAVRQQGQAEYLLAAHTDDGDCALAQFARHVAGIYQSSATSDAPPSTLHLLLTAVPSLLAHLLTLPSIHPSVADALRAVKVHDLPDELKAYVGDDKRGAVEWWTAVVVATWLRRQDEPMLLQLMVECFQMVQQHRPHSPLLADPAVLSLIAAPIIRQTKSPSSHVRLLSLQLLKCLPSAVLVWQVDVMVTTAPDEGPPSVERDPMGCVDVRVRHGGGGEANETTVAVAEAILGHLVSLESTPNTIGHERTKTSLITKTADALLRLPPSPSPSPAAPSTTTLIHTAAFHAILSQYTVKFTTLFPPTLEALRAIHPMIHKDYFWRAVASEILRATNHMHMGEGETADRVFVSGRKKRAITAQSARMMAAGRMAAGGAGGGGAGGKDEADGGQVASSSWRDVTGAPDFEANGVEGVVERMWSSELDRFAFSETAPSLRHRWLWKTIETLAPRLASSNTPQADAVVQWAVQWAVHLSALLTETDPDDTAVAAGGLSSRVGLKGRVCECLKAVCAMGKPAVGGGSESAERLVGLCAHRLVGVRDAEMQKLALQLLKGSQRLGAVVGKYYTSLTQLSDDKAFRDALLKVSLEQQQQHQHTDDGDRDEGESDDGKVRVLAADRPAVIPIMIRILLAKLPKRGGGGQPSLAARRASVFSFFSHLPTEEIASLLTVLMLPIFTIKTSAQHNSESDTEFTKERLLHSFFTQLASADPSSPTSALAPFPLPPSFPLTPTQHRAELLVDGQHRLKPTARILGFLHTLSDVIGQLEMRLVPYVEFLMHLLVAILRSYVHQDQQQGGDGEGEGDAMADDGEREETRDEDDAEHRVGRRSSAVRQVVRQCLCRMHELVRRLPGHSAWPRCLKEGQGAFRALLKAVVPAAGSLKSSAIVDLVCSWSHQEPLFCLYEAVLPDALPLLFSTLAAGSVEARMRKDKITPQVVDQIIKVALRLCKGGVLDSRKARREAHRMVEAKRNKRRRKKWKEGGDSSSEEDEQDEGEAVLEIQEADDAPAPMAVEETETDQGRMTEVAALRAAIAAGRRVLAPHVDALLQPMQVLISNRRKYGCSASSVRRTAAGGGSASSSGSVVSVGELELMSLVANDCSSPVTALHLLPLLQSSLPPPTSTQASQRFASRAVAAAAQRMMLVLQSMRHLMVGPLVVAGGGVEGVDGGREVLRGVQTHMKRYLQTVQDLPCRASLAQLWLTTDILLATHAPTTASPTNHLVSYVSATDAQAHARLWNDPAAVTRELFGVGQGGGGGGVWEICAAHLLVALNALRRGQLTSEPDFDLHVQLLGEFCDKHVMPTTTTTAAAAAAAADGPQPMPPRVWECVVRHVLFLISGAEVDIGVRQMCVRVLHRLADRIAAFASALRQAMGTDTHGHQDLHAALTSPGTDLLTEAVQCSSVCEHVFGVVLPTMRRLFRHSDEGVQRSAFQVLSHYIRTIGPHLATLPLPLPSSSKHALIDRGGVERASAGDGELVSHMYGDAELYSRRVEGRRAALHTNLMAVIKTSSSTGEEGGDLFGELLHLQRHRRARALILLTKAAKSGQLQRSTLTHFCLPLCMHAILQRSARKETYDSSLCEVGLTCLSELAARVSWTTALSTVRTLANALKKTSEREKPIVRAICKVLGSFDYHLPDALATFKGSKDAQHGSRVLDAVRREAATTSSSSSGQEGQQPDTDEQQEAEDQDQQEQEQEQEQHQEDTEGAAATQTDEAQTKQEAIQSAIRKRILPLLRSLLLEKSRAAQTPVHHYAPKHRRDDKADTGAGGGGVVRVAVAGIMLQVSRYLPVDEFHGELPRLTRMLCTCLRSRDVAERRTARAAICQVAHALGPSYFAWLVSELSGQLTRGYQVPVLVFTVHAALRAVVEGKPDHKEQEQETDGTRTSAAAAAAAESEGEFTGSLDDALQWILPLVTQELDRLVDPDRPDVDAMAEGAFSKVVEAKHLRGPEMLEMLAKTLTKDKCENELIGFLCGLLSGTAYEREGGEVSRTFSHKYLHRCRELLQRSIQGLSANPSFPPASLLLLSRHLIALSLSLTHPSHPTHPDDLPFIRKATNNNTTSAPDTTTSTQQQQEDDWQEGEAQRRVRAMRDEYVSLQPGAARGRGPLDGVKRGRGFDKKVRGAVLGQAGLRLLLLAMKRFQASNTAMEGMESLVPYVMECFCSKENDVYGEAARVLWRMQLVGRRNEALREAMQNNARRVANTILRLFETMSGAGQSSSAGDIIPTTTRLLASLLADPQSSKWFDPLITQHQQQQQQQQRANGEGAKGRKRAPQESEGERVMEGRALLSALLSQIQVSLSDARLQSSALQLFRRVLLLKHKDETLKSFGLASQVYQCVDRVAELLVQTHDKSVAAVCSKIYVEFVLTFPMSNKVQSFRVSHLIKSLSYPQPQGRQNVLNALHALLVDIPTDVLVSRYSGLIGVSVAARLAQEDDSTARQMLHAALKTLLQAVKDEGARNDLIQLLLKWSTGKYALRLAFVESAGILIDYYGERFSALLPSILPAVWTALALSHTPSPALSASADSGLPSVPLEDWRIVYCALKAMEGLLSAVSLGELERHLSPSLLHPHCRSLLWPGSHGADGDTRQQLPSVSAIMSGSARVGVAQALAGLWCCAMTSGLGHPHPWIAALALRILATYYGKKSPAALIKQQQQQQGSRKGKKAASSPAPPLLYVALPDDGDYPPPSVLLHRLVSLMASARVEDQPQLCDALLAALTGACGLALSCPDMMGKEGGAADDEQQQQEEEEEAIAEDAPPEGEGMMDMDAAADRERKRSFDQLNGHAEDEGEHGEAVKRPRTADNKGPDEGDAAKEDREPDAAVIPPELVTGSLLHQIHLSPHESRRQPPPLPRSSDQPAPPPSPSPSPSPLSPAHQLQRSQVLWCVRRLSGRTSRYLGATPTHPVRTALLIQFYRQLPTILRPDLLVQHGLLDACVRSLHQIASSAVRARDRLEEDIGHLLTRVTDQDRGMVWGGVRELSAGQQVAVLAHMAGQALERLERHMTGGGLSAEYTQALTAARQAVGSRRRARRVQEKQRAVVAPQLAAQKRVLKQIKKKMKRRKGQQNTR</sequence>